<evidence type="ECO:0000259" key="1">
    <source>
        <dbReference type="PROSITE" id="PS50878"/>
    </source>
</evidence>
<keyword evidence="3" id="KW-1185">Reference proteome</keyword>
<organism evidence="2 3">
    <name type="scientific">Phtheirospermum japonicum</name>
    <dbReference type="NCBI Taxonomy" id="374723"/>
    <lineage>
        <taxon>Eukaryota</taxon>
        <taxon>Viridiplantae</taxon>
        <taxon>Streptophyta</taxon>
        <taxon>Embryophyta</taxon>
        <taxon>Tracheophyta</taxon>
        <taxon>Spermatophyta</taxon>
        <taxon>Magnoliopsida</taxon>
        <taxon>eudicotyledons</taxon>
        <taxon>Gunneridae</taxon>
        <taxon>Pentapetalae</taxon>
        <taxon>asterids</taxon>
        <taxon>lamiids</taxon>
        <taxon>Lamiales</taxon>
        <taxon>Orobanchaceae</taxon>
        <taxon>Orobanchaceae incertae sedis</taxon>
        <taxon>Phtheirospermum</taxon>
    </lineage>
</organism>
<dbReference type="InterPro" id="IPR000477">
    <property type="entry name" value="RT_dom"/>
</dbReference>
<dbReference type="Gene3D" id="2.130.10.10">
    <property type="entry name" value="YVTN repeat-like/Quinoprotein amine dehydrogenase"/>
    <property type="match status" value="1"/>
</dbReference>
<dbReference type="Pfam" id="PF00078">
    <property type="entry name" value="RVT_1"/>
    <property type="match status" value="1"/>
</dbReference>
<dbReference type="OrthoDB" id="913740at2759"/>
<feature type="domain" description="Reverse transcriptase" evidence="1">
    <location>
        <begin position="1"/>
        <end position="179"/>
    </location>
</feature>
<protein>
    <submittedName>
        <fullName evidence="2">Putative ribonuclease h protein at1g65750</fullName>
    </submittedName>
</protein>
<evidence type="ECO:0000313" key="2">
    <source>
        <dbReference type="EMBL" id="GFQ01423.1"/>
    </source>
</evidence>
<dbReference type="PANTHER" id="PTHR33116">
    <property type="entry name" value="REVERSE TRANSCRIPTASE ZINC-BINDING DOMAIN-CONTAINING PROTEIN-RELATED-RELATED"/>
    <property type="match status" value="1"/>
</dbReference>
<proteinExistence type="predicted"/>
<name>A0A830CTA4_9LAMI</name>
<dbReference type="AlphaFoldDB" id="A0A830CTA4"/>
<dbReference type="Proteomes" id="UP000653305">
    <property type="component" value="Unassembled WGS sequence"/>
</dbReference>
<evidence type="ECO:0000313" key="3">
    <source>
        <dbReference type="Proteomes" id="UP000653305"/>
    </source>
</evidence>
<comment type="caution">
    <text evidence="2">The sequence shown here is derived from an EMBL/GenBank/DDBJ whole genome shotgun (WGS) entry which is preliminary data.</text>
</comment>
<dbReference type="InterPro" id="IPR036322">
    <property type="entry name" value="WD40_repeat_dom_sf"/>
</dbReference>
<gene>
    <name evidence="2" type="ORF">PHJA_002286200</name>
</gene>
<dbReference type="InterPro" id="IPR015943">
    <property type="entry name" value="WD40/YVTN_repeat-like_dom_sf"/>
</dbReference>
<dbReference type="EMBL" id="BMAC01000682">
    <property type="protein sequence ID" value="GFQ01423.1"/>
    <property type="molecule type" value="Genomic_DNA"/>
</dbReference>
<dbReference type="PROSITE" id="PS50878">
    <property type="entry name" value="RT_POL"/>
    <property type="match status" value="1"/>
</dbReference>
<reference evidence="2" key="1">
    <citation type="submission" date="2020-07" db="EMBL/GenBank/DDBJ databases">
        <title>Ethylene signaling mediates host invasion by parasitic plants.</title>
        <authorList>
            <person name="Yoshida S."/>
        </authorList>
    </citation>
    <scope>NUCLEOTIDE SEQUENCE</scope>
    <source>
        <strain evidence="2">Okayama</strain>
    </source>
</reference>
<dbReference type="SUPFAM" id="SSF50978">
    <property type="entry name" value="WD40 repeat-like"/>
    <property type="match status" value="1"/>
</dbReference>
<accession>A0A830CTA4</accession>
<dbReference type="PANTHER" id="PTHR33116:SF86">
    <property type="entry name" value="REVERSE TRANSCRIPTASE DOMAIN-CONTAINING PROTEIN"/>
    <property type="match status" value="1"/>
</dbReference>
<dbReference type="InterPro" id="IPR026960">
    <property type="entry name" value="RVT-Znf"/>
</dbReference>
<sequence length="1039" mass="117975">MSKSYDRVEWSFLEALLHKLGFHVSWIEKIMSCVKTVSFSFCLNRKVFGELKPQRGIRQGDPLCPYLFVICAQGISSLLTHFENQKLIHSVRIASGAPTISDLFFADDILIFFKANLAECRMIQHILGCYERASGQLVNFEKSVLSFSLNTKKGAQDAIETSLSIPVVHHHDLYLGLPTYSLRSKRFQFRYLKDNVVKKIRGWGSKFFSDGGREVLIKTVLQAILTYVMSCFRIPLSICEEIESELANFWWGVDRGKKKMHRCSWERLCKPKFLGGMGFRKLSVFNKAFLAKQLWRLIQFLDSIVASVVKARDLLDTGLFWKVGDGFGLSRVDELISNGSWNIPVISSNFPRFIADEIINIPIPSSPAKDARFWNFDNKGCFSVREGYKLAMGFYDGPLNQSDNSLSKWWKFVWSLNVPSKVKIFWWKISNDFILTGSNLKNYHIPISGYCNLCGFFMDSTIHSLFFCPVTQFCWKNEPFAPYLKDAKYGSTIELCLWMHLKLSRAEFEYFALFCWLCWKERQRLIHGDCGSRGFKRVEGVDAFRLNFQLMSKISAKDVVSKSLNSQTIWSPPPNVKLRLDIDACVNYGEEKSGIGSIIRNSNGDPILVFGKSVHGSALWWSLNFGQNEGFQRQKCKFQVRRISAVTKINLSSSPLGALLDLIPLLGALSDLAVLTKEIAPLTEDEGKLDNLSVFMAFPGQNQIVRTSSKESTLECHKKLLDELCKLLVIPKNRLVDAYLGVREHAPSDTGCSFLTVENTWPHSLVMLDGQVSLKYRLPGHEKPVSFISWSPNDDQLLTCGVAEVMGGTYSVVLMIKAFCMWGLEGKELECWEGSTTIGIADLASERFIEEDQAITLFSLSDNGKLLLVSLLNEELHLWNIDGGFIRLLAKYNSHRCCHSRSFTGEWSMHLLPGEVRTRMTYLMVWSGPWVLVRGVKKTGRGHSTSRVGQAPETIIRRAKKVQVCAGQAQSIQIQDFRIERDIERDQEFSLFLRIMDSIQFSTLSWVASRVDQAIGCPVTDGNSRERSKDVLIICQRLA</sequence>
<dbReference type="Pfam" id="PF13966">
    <property type="entry name" value="zf-RVT"/>
    <property type="match status" value="1"/>
</dbReference>